<protein>
    <submittedName>
        <fullName evidence="3">Uncharacterized protein</fullName>
    </submittedName>
</protein>
<feature type="coiled-coil region" evidence="1">
    <location>
        <begin position="36"/>
        <end position="70"/>
    </location>
</feature>
<feature type="region of interest" description="Disordered" evidence="2">
    <location>
        <begin position="1"/>
        <end position="31"/>
    </location>
</feature>
<dbReference type="Gramene" id="GBG89327">
    <property type="protein sequence ID" value="GBG89327"/>
    <property type="gene ID" value="CBR_g49037"/>
</dbReference>
<dbReference type="Proteomes" id="UP000265515">
    <property type="component" value="Unassembled WGS sequence"/>
</dbReference>
<name>A0A388M418_CHABU</name>
<reference evidence="3 4" key="1">
    <citation type="journal article" date="2018" name="Cell">
        <title>The Chara Genome: Secondary Complexity and Implications for Plant Terrestrialization.</title>
        <authorList>
            <person name="Nishiyama T."/>
            <person name="Sakayama H."/>
            <person name="Vries J.D."/>
            <person name="Buschmann H."/>
            <person name="Saint-Marcoux D."/>
            <person name="Ullrich K.K."/>
            <person name="Haas F.B."/>
            <person name="Vanderstraeten L."/>
            <person name="Becker D."/>
            <person name="Lang D."/>
            <person name="Vosolsobe S."/>
            <person name="Rombauts S."/>
            <person name="Wilhelmsson P.K.I."/>
            <person name="Janitza P."/>
            <person name="Kern R."/>
            <person name="Heyl A."/>
            <person name="Rumpler F."/>
            <person name="Villalobos L.I.A.C."/>
            <person name="Clay J.M."/>
            <person name="Skokan R."/>
            <person name="Toyoda A."/>
            <person name="Suzuki Y."/>
            <person name="Kagoshima H."/>
            <person name="Schijlen E."/>
            <person name="Tajeshwar N."/>
            <person name="Catarino B."/>
            <person name="Hetherington A.J."/>
            <person name="Saltykova A."/>
            <person name="Bonnot C."/>
            <person name="Breuninger H."/>
            <person name="Symeonidi A."/>
            <person name="Radhakrishnan G.V."/>
            <person name="Van Nieuwerburgh F."/>
            <person name="Deforce D."/>
            <person name="Chang C."/>
            <person name="Karol K.G."/>
            <person name="Hedrich R."/>
            <person name="Ulvskov P."/>
            <person name="Glockner G."/>
            <person name="Delwiche C.F."/>
            <person name="Petrasek J."/>
            <person name="Van de Peer Y."/>
            <person name="Friml J."/>
            <person name="Beilby M."/>
            <person name="Dolan L."/>
            <person name="Kohara Y."/>
            <person name="Sugano S."/>
            <person name="Fujiyama A."/>
            <person name="Delaux P.-M."/>
            <person name="Quint M."/>
            <person name="TheiBen G."/>
            <person name="Hagemann M."/>
            <person name="Harholt J."/>
            <person name="Dunand C."/>
            <person name="Zachgo S."/>
            <person name="Langdale J."/>
            <person name="Maumus F."/>
            <person name="Straeten D.V.D."/>
            <person name="Gould S.B."/>
            <person name="Rensing S.A."/>
        </authorList>
    </citation>
    <scope>NUCLEOTIDE SEQUENCE [LARGE SCALE GENOMIC DNA]</scope>
    <source>
        <strain evidence="3 4">S276</strain>
    </source>
</reference>
<feature type="region of interest" description="Disordered" evidence="2">
    <location>
        <begin position="94"/>
        <end position="118"/>
    </location>
</feature>
<keyword evidence="4" id="KW-1185">Reference proteome</keyword>
<feature type="region of interest" description="Disordered" evidence="2">
    <location>
        <begin position="168"/>
        <end position="206"/>
    </location>
</feature>
<dbReference type="AlphaFoldDB" id="A0A388M418"/>
<dbReference type="EMBL" id="BFEA01000730">
    <property type="protein sequence ID" value="GBG89327.1"/>
    <property type="molecule type" value="Genomic_DNA"/>
</dbReference>
<accession>A0A388M418</accession>
<organism evidence="3 4">
    <name type="scientific">Chara braunii</name>
    <name type="common">Braun's stonewort</name>
    <dbReference type="NCBI Taxonomy" id="69332"/>
    <lineage>
        <taxon>Eukaryota</taxon>
        <taxon>Viridiplantae</taxon>
        <taxon>Streptophyta</taxon>
        <taxon>Charophyceae</taxon>
        <taxon>Charales</taxon>
        <taxon>Characeae</taxon>
        <taxon>Chara</taxon>
    </lineage>
</organism>
<evidence type="ECO:0000313" key="4">
    <source>
        <dbReference type="Proteomes" id="UP000265515"/>
    </source>
</evidence>
<comment type="caution">
    <text evidence="3">The sequence shown here is derived from an EMBL/GenBank/DDBJ whole genome shotgun (WGS) entry which is preliminary data.</text>
</comment>
<evidence type="ECO:0000313" key="3">
    <source>
        <dbReference type="EMBL" id="GBG89327.1"/>
    </source>
</evidence>
<proteinExistence type="predicted"/>
<feature type="region of interest" description="Disordered" evidence="2">
    <location>
        <begin position="257"/>
        <end position="317"/>
    </location>
</feature>
<evidence type="ECO:0000256" key="2">
    <source>
        <dbReference type="SAM" id="MobiDB-lite"/>
    </source>
</evidence>
<feature type="compositionally biased region" description="Acidic residues" evidence="2">
    <location>
        <begin position="287"/>
        <end position="302"/>
    </location>
</feature>
<sequence length="317" mass="34808">MEEAPRRAGPDVPGPIPHQPEFPYNKPAPGNGAWFTVELRDELYALRRELDRLRKKVDKISDEVNAGAERLADVTAHKIKQLVDAAVQEALTAHAGKKADDGNSQQASRGRGKDGDVSKVMSELKGLKKQLEDFQGMKYDIASLQGSVVNLKPPTRQFISPRQLLTNGKTPIKKATPKPSEALASTSKKTQWGIDPRKSARRSTARRRILLGKQISEDMLSALQMEDLKRLCAMHNVRYRSMPQARVALRKIPGLILSDTDDLPDKTGTGDEANGGRPDGDKTKESESEEEGSSSEDVEAEFSEGPVASEEVQPNAH</sequence>
<evidence type="ECO:0000256" key="1">
    <source>
        <dbReference type="SAM" id="Coils"/>
    </source>
</evidence>
<keyword evidence="1" id="KW-0175">Coiled coil</keyword>
<gene>
    <name evidence="3" type="ORF">CBR_g49037</name>
</gene>